<dbReference type="Proteomes" id="UP001154282">
    <property type="component" value="Unassembled WGS sequence"/>
</dbReference>
<dbReference type="GO" id="GO:0022857">
    <property type="term" value="F:transmembrane transporter activity"/>
    <property type="evidence" value="ECO:0007669"/>
    <property type="project" value="InterPro"/>
</dbReference>
<dbReference type="AlphaFoldDB" id="A0AAV0N4X1"/>
<feature type="transmembrane region" description="Helical" evidence="7">
    <location>
        <begin position="205"/>
        <end position="228"/>
    </location>
</feature>
<evidence type="ECO:0000313" key="8">
    <source>
        <dbReference type="EMBL" id="CAI0453607.1"/>
    </source>
</evidence>
<name>A0AAV0N4X1_9ROSI</name>
<gene>
    <name evidence="8" type="ORF">LITE_LOCUS31648</name>
</gene>
<keyword evidence="4 7" id="KW-1133">Transmembrane helix</keyword>
<protein>
    <submittedName>
        <fullName evidence="8">Uncharacterized protein</fullName>
    </submittedName>
</protein>
<keyword evidence="3 7" id="KW-0812">Transmembrane</keyword>
<proteinExistence type="inferred from homology"/>
<dbReference type="InterPro" id="IPR000109">
    <property type="entry name" value="POT_fam"/>
</dbReference>
<dbReference type="InterPro" id="IPR036259">
    <property type="entry name" value="MFS_trans_sf"/>
</dbReference>
<dbReference type="PANTHER" id="PTHR11654">
    <property type="entry name" value="OLIGOPEPTIDE TRANSPORTER-RELATED"/>
    <property type="match status" value="1"/>
</dbReference>
<feature type="transmembrane region" description="Helical" evidence="7">
    <location>
        <begin position="248"/>
        <end position="266"/>
    </location>
</feature>
<dbReference type="SUPFAM" id="SSF103473">
    <property type="entry name" value="MFS general substrate transporter"/>
    <property type="match status" value="1"/>
</dbReference>
<feature type="region of interest" description="Disordered" evidence="6">
    <location>
        <begin position="1"/>
        <end position="29"/>
    </location>
</feature>
<keyword evidence="5 7" id="KW-0472">Membrane</keyword>
<evidence type="ECO:0000256" key="5">
    <source>
        <dbReference type="ARBA" id="ARBA00023136"/>
    </source>
</evidence>
<evidence type="ECO:0000256" key="1">
    <source>
        <dbReference type="ARBA" id="ARBA00004141"/>
    </source>
</evidence>
<evidence type="ECO:0000256" key="2">
    <source>
        <dbReference type="ARBA" id="ARBA00005982"/>
    </source>
</evidence>
<comment type="similarity">
    <text evidence="2">Belongs to the major facilitator superfamily. Proton-dependent oligopeptide transporter (POT/PTR) (TC 2.A.17) family.</text>
</comment>
<keyword evidence="9" id="KW-1185">Reference proteome</keyword>
<dbReference type="Pfam" id="PF00854">
    <property type="entry name" value="PTR2"/>
    <property type="match status" value="1"/>
</dbReference>
<comment type="subcellular location">
    <subcellularLocation>
        <location evidence="1">Membrane</location>
        <topology evidence="1">Multi-pass membrane protein</topology>
    </subcellularLocation>
</comment>
<feature type="transmembrane region" description="Helical" evidence="7">
    <location>
        <begin position="104"/>
        <end position="125"/>
    </location>
</feature>
<evidence type="ECO:0000256" key="7">
    <source>
        <dbReference type="SAM" id="Phobius"/>
    </source>
</evidence>
<sequence>MSSSMEKITDNHKEERFNSLHGDEDEPVPNYRGIKAMPYIIGNETFEKLGTVGSATNLVVYLTTVFNMKSVTAATLINVFNGTCNLATLVGAFLCDAYFGRYKCLGFASVCSLLGMLILMLTAAIPNAHPPHCAATTCSPPTPWQFTFLLASFLCLVIGAGGIRPCNLSFGADQFDPRSESGKRAQIEFYYKQFPENMSSIAQSFFFVAYALSNYLSGFLVYVVHKITKGSKRGDWLPDDLNEGKLDYFYFMLAGLGVLNLGYFLVCARWYTYKGDGEGLGEVEITGKEDTKNVHLAV</sequence>
<evidence type="ECO:0000256" key="4">
    <source>
        <dbReference type="ARBA" id="ARBA00022989"/>
    </source>
</evidence>
<dbReference type="EMBL" id="CAMGYJ010000008">
    <property type="protein sequence ID" value="CAI0453607.1"/>
    <property type="molecule type" value="Genomic_DNA"/>
</dbReference>
<reference evidence="8" key="1">
    <citation type="submission" date="2022-08" db="EMBL/GenBank/DDBJ databases">
        <authorList>
            <person name="Gutierrez-Valencia J."/>
        </authorList>
    </citation>
    <scope>NUCLEOTIDE SEQUENCE</scope>
</reference>
<organism evidence="8 9">
    <name type="scientific">Linum tenue</name>
    <dbReference type="NCBI Taxonomy" id="586396"/>
    <lineage>
        <taxon>Eukaryota</taxon>
        <taxon>Viridiplantae</taxon>
        <taxon>Streptophyta</taxon>
        <taxon>Embryophyta</taxon>
        <taxon>Tracheophyta</taxon>
        <taxon>Spermatophyta</taxon>
        <taxon>Magnoliopsida</taxon>
        <taxon>eudicotyledons</taxon>
        <taxon>Gunneridae</taxon>
        <taxon>Pentapetalae</taxon>
        <taxon>rosids</taxon>
        <taxon>fabids</taxon>
        <taxon>Malpighiales</taxon>
        <taxon>Linaceae</taxon>
        <taxon>Linum</taxon>
    </lineage>
</organism>
<evidence type="ECO:0000313" key="9">
    <source>
        <dbReference type="Proteomes" id="UP001154282"/>
    </source>
</evidence>
<feature type="compositionally biased region" description="Basic and acidic residues" evidence="6">
    <location>
        <begin position="7"/>
        <end position="22"/>
    </location>
</feature>
<evidence type="ECO:0000256" key="3">
    <source>
        <dbReference type="ARBA" id="ARBA00022692"/>
    </source>
</evidence>
<accession>A0AAV0N4X1</accession>
<dbReference type="Gene3D" id="1.20.1250.20">
    <property type="entry name" value="MFS general substrate transporter like domains"/>
    <property type="match status" value="2"/>
</dbReference>
<evidence type="ECO:0000256" key="6">
    <source>
        <dbReference type="SAM" id="MobiDB-lite"/>
    </source>
</evidence>
<feature type="transmembrane region" description="Helical" evidence="7">
    <location>
        <begin position="145"/>
        <end position="163"/>
    </location>
</feature>
<dbReference type="GO" id="GO:0016020">
    <property type="term" value="C:membrane"/>
    <property type="evidence" value="ECO:0007669"/>
    <property type="project" value="UniProtKB-SubCell"/>
</dbReference>
<comment type="caution">
    <text evidence="8">The sequence shown here is derived from an EMBL/GenBank/DDBJ whole genome shotgun (WGS) entry which is preliminary data.</text>
</comment>